<gene>
    <name evidence="1" type="ORF">RRG08_019534</name>
</gene>
<organism evidence="1 2">
    <name type="scientific">Elysia crispata</name>
    <name type="common">lettuce slug</name>
    <dbReference type="NCBI Taxonomy" id="231223"/>
    <lineage>
        <taxon>Eukaryota</taxon>
        <taxon>Metazoa</taxon>
        <taxon>Spiralia</taxon>
        <taxon>Lophotrochozoa</taxon>
        <taxon>Mollusca</taxon>
        <taxon>Gastropoda</taxon>
        <taxon>Heterobranchia</taxon>
        <taxon>Euthyneura</taxon>
        <taxon>Panpulmonata</taxon>
        <taxon>Sacoglossa</taxon>
        <taxon>Placobranchoidea</taxon>
        <taxon>Plakobranchidae</taxon>
        <taxon>Elysia</taxon>
    </lineage>
</organism>
<sequence>MGKTRQILDEEFVEIIRWRRDTAAERAECRVLRGHLASLSPWKTGRFNAQLASAPEMLTSAPAVHRPTRDS</sequence>
<accession>A0AAE1D5Z5</accession>
<evidence type="ECO:0000313" key="2">
    <source>
        <dbReference type="Proteomes" id="UP001283361"/>
    </source>
</evidence>
<proteinExistence type="predicted"/>
<evidence type="ECO:0000313" key="1">
    <source>
        <dbReference type="EMBL" id="KAK3758624.1"/>
    </source>
</evidence>
<comment type="caution">
    <text evidence="1">The sequence shown here is derived from an EMBL/GenBank/DDBJ whole genome shotgun (WGS) entry which is preliminary data.</text>
</comment>
<keyword evidence="2" id="KW-1185">Reference proteome</keyword>
<reference evidence="1" key="1">
    <citation type="journal article" date="2023" name="G3 (Bethesda)">
        <title>A reference genome for the long-term kleptoplast-retaining sea slug Elysia crispata morphotype clarki.</title>
        <authorList>
            <person name="Eastman K.E."/>
            <person name="Pendleton A.L."/>
            <person name="Shaikh M.A."/>
            <person name="Suttiyut T."/>
            <person name="Ogas R."/>
            <person name="Tomko P."/>
            <person name="Gavelis G."/>
            <person name="Widhalm J.R."/>
            <person name="Wisecaver J.H."/>
        </authorList>
    </citation>
    <scope>NUCLEOTIDE SEQUENCE</scope>
    <source>
        <strain evidence="1">ECLA1</strain>
    </source>
</reference>
<dbReference type="Proteomes" id="UP001283361">
    <property type="component" value="Unassembled WGS sequence"/>
</dbReference>
<protein>
    <submittedName>
        <fullName evidence="1">Uncharacterized protein</fullName>
    </submittedName>
</protein>
<dbReference type="AlphaFoldDB" id="A0AAE1D5Z5"/>
<dbReference type="EMBL" id="JAWDGP010005256">
    <property type="protein sequence ID" value="KAK3758624.1"/>
    <property type="molecule type" value="Genomic_DNA"/>
</dbReference>
<name>A0AAE1D5Z5_9GAST</name>